<reference evidence="1 2" key="1">
    <citation type="submission" date="2019-08" db="EMBL/GenBank/DDBJ databases">
        <authorList>
            <person name="Alioto T."/>
            <person name="Alioto T."/>
            <person name="Gomez Garrido J."/>
        </authorList>
    </citation>
    <scope>NUCLEOTIDE SEQUENCE [LARGE SCALE GENOMIC DNA]</scope>
</reference>
<name>A0A5E4MI36_9HEMI</name>
<dbReference type="Pfam" id="PF12259">
    <property type="entry name" value="Baculo_F"/>
    <property type="match status" value="1"/>
</dbReference>
<dbReference type="InterPro" id="IPR022048">
    <property type="entry name" value="Envelope_fusion-like"/>
</dbReference>
<accession>A0A5E4MI36</accession>
<gene>
    <name evidence="1" type="ORF">CINCED_3A018459</name>
</gene>
<evidence type="ECO:0000313" key="2">
    <source>
        <dbReference type="Proteomes" id="UP000325440"/>
    </source>
</evidence>
<dbReference type="OrthoDB" id="6628192at2759"/>
<evidence type="ECO:0000313" key="1">
    <source>
        <dbReference type="EMBL" id="VVC31038.1"/>
    </source>
</evidence>
<organism evidence="1 2">
    <name type="scientific">Cinara cedri</name>
    <dbReference type="NCBI Taxonomy" id="506608"/>
    <lineage>
        <taxon>Eukaryota</taxon>
        <taxon>Metazoa</taxon>
        <taxon>Ecdysozoa</taxon>
        <taxon>Arthropoda</taxon>
        <taxon>Hexapoda</taxon>
        <taxon>Insecta</taxon>
        <taxon>Pterygota</taxon>
        <taxon>Neoptera</taxon>
        <taxon>Paraneoptera</taxon>
        <taxon>Hemiptera</taxon>
        <taxon>Sternorrhyncha</taxon>
        <taxon>Aphidomorpha</taxon>
        <taxon>Aphidoidea</taxon>
        <taxon>Aphididae</taxon>
        <taxon>Lachninae</taxon>
        <taxon>Cinara</taxon>
    </lineage>
</organism>
<dbReference type="Proteomes" id="UP000325440">
    <property type="component" value="Unassembled WGS sequence"/>
</dbReference>
<keyword evidence="2" id="KW-1185">Reference proteome</keyword>
<dbReference type="AlphaFoldDB" id="A0A5E4MI36"/>
<protein>
    <submittedName>
        <fullName evidence="1">Envelope fusion protein-like</fullName>
    </submittedName>
</protein>
<proteinExistence type="predicted"/>
<dbReference type="EMBL" id="CABPRJ010000564">
    <property type="protein sequence ID" value="VVC31038.1"/>
    <property type="molecule type" value="Genomic_DNA"/>
</dbReference>
<sequence>MANALYGMCSKIDTGFIVNKIIEWGLGKLENLNLIQDRSRITKAEINEGSHALQQIAEIHTKVKKNLQYLQQETNKHTQNIDIIMFKTKLLEQEVLFETLLNKYTFETQNLVSIVNAALDGKVHTNVIFSQKLLTELRKIKMILPMGSELPVEFNVESLPELLRISRISIFTQDTYLVFVIEIPLISKEEYNVYHPIPSLIQYKSDTIVLISPKIDYLAMSSDNEKYFTLTVEQWKTCTALKQGKLCTTNQPIHHRLGSRLCEVSLLTNYQTIPETRDFKYIRCDKLIWHRLSETNSWLYFTQPDSSTIICLNPTETIKIEVLGVDRLTIPSFCEFHIGNSIFTSNNKVCRNIQRDMVTEISQNKLLHSIEEILKFKKPQNISNINFI</sequence>